<keyword evidence="4" id="KW-0315">Glutamine amidotransferase</keyword>
<dbReference type="InterPro" id="IPR029055">
    <property type="entry name" value="Ntn_hydrolases_N"/>
</dbReference>
<sequence>MCGITGIISEEVIRLQDCLKRMTSSLAHRGPDGEGTAYFDRCALGHRRLAIVDIAGGAQPMFAPEGDVAVVLNGEIYGYQKLRETLDYPFRTNSDTEILLALYQRYGLDMVKHLPGMFAFALWDDKKKLLLCARDRFGEKPFFYAPCGQGGLIFASEIKALLASSLLPPQQLNHSALGHYLKHLCVPVNQSIFSDIIPLPPAHQLVFQENKLTISRYWDFPVPQAEASLAASVEQFAELFSTSVQRQLVADVDVAAFLSGGLDSTSVVCAAVEYKPDLRTLAYGFCHGVDERPFALEAAKLYGTRHEELHDGQIDLPPLMEKMAEIFDEPFADSSNIPSYLISRQAVRHARVVLTGDGGDELLAGYDGTYRDLLLKTSRFDIRFRAALRSFGKACAYAARLRRGYALQNLRQGRAMLQGISDVASHRYAEGYFSDNDLKDFSFADVPFQPTLFGGLDDALRLDIANYMPADILVKTDRASMANGLELRAPFLDVDVASFLLSLPTTLKIDDRYSKILLREAYGPLWPPTILERNKIGFGAPVHLWLKEERMVEFCQQYFTTDRRIHQILPLDFVKRYAGNCNYQSWILLVLSIWIEKYAKYITL</sequence>
<dbReference type="GO" id="GO:0005524">
    <property type="term" value="F:ATP binding"/>
    <property type="evidence" value="ECO:0007669"/>
    <property type="project" value="UniProtKB-KW"/>
</dbReference>
<comment type="caution">
    <text evidence="6">The sequence shown here is derived from an EMBL/GenBank/DDBJ whole genome shotgun (WGS) entry which is preliminary data.</text>
</comment>
<evidence type="ECO:0000259" key="5">
    <source>
        <dbReference type="PROSITE" id="PS51278"/>
    </source>
</evidence>
<protein>
    <submittedName>
        <fullName evidence="6">Asparagine synthetase [glutamine-hydrolyzing] 1</fullName>
        <ecNumber evidence="6">6.3.5.4</ecNumber>
    </submittedName>
</protein>
<name>A0A644UTY3_9ZZZZ</name>
<dbReference type="EMBL" id="VSSQ01000164">
    <property type="protein sequence ID" value="MPL82516.1"/>
    <property type="molecule type" value="Genomic_DNA"/>
</dbReference>
<dbReference type="NCBIfam" id="TIGR01536">
    <property type="entry name" value="asn_synth_AEB"/>
    <property type="match status" value="1"/>
</dbReference>
<dbReference type="Gene3D" id="3.40.50.620">
    <property type="entry name" value="HUPs"/>
    <property type="match status" value="1"/>
</dbReference>
<dbReference type="PANTHER" id="PTHR43284:SF1">
    <property type="entry name" value="ASPARAGINE SYNTHETASE"/>
    <property type="match status" value="1"/>
</dbReference>
<dbReference type="Gene3D" id="3.60.20.10">
    <property type="entry name" value="Glutamine Phosphoribosylpyrophosphate, subunit 1, domain 1"/>
    <property type="match status" value="1"/>
</dbReference>
<dbReference type="GO" id="GO:0006529">
    <property type="term" value="P:asparagine biosynthetic process"/>
    <property type="evidence" value="ECO:0007669"/>
    <property type="project" value="InterPro"/>
</dbReference>
<evidence type="ECO:0000256" key="3">
    <source>
        <dbReference type="ARBA" id="ARBA00022840"/>
    </source>
</evidence>
<dbReference type="PROSITE" id="PS51278">
    <property type="entry name" value="GATASE_TYPE_2"/>
    <property type="match status" value="1"/>
</dbReference>
<keyword evidence="3" id="KW-0067">ATP-binding</keyword>
<comment type="similarity">
    <text evidence="1">Belongs to the asparagine synthetase family.</text>
</comment>
<evidence type="ECO:0000313" key="6">
    <source>
        <dbReference type="EMBL" id="MPL82516.1"/>
    </source>
</evidence>
<dbReference type="Pfam" id="PF13537">
    <property type="entry name" value="GATase_7"/>
    <property type="match status" value="1"/>
</dbReference>
<dbReference type="InterPro" id="IPR033738">
    <property type="entry name" value="AsnB_N"/>
</dbReference>
<dbReference type="InterPro" id="IPR014729">
    <property type="entry name" value="Rossmann-like_a/b/a_fold"/>
</dbReference>
<organism evidence="6">
    <name type="scientific">bioreactor metagenome</name>
    <dbReference type="NCBI Taxonomy" id="1076179"/>
    <lineage>
        <taxon>unclassified sequences</taxon>
        <taxon>metagenomes</taxon>
        <taxon>ecological metagenomes</taxon>
    </lineage>
</organism>
<dbReference type="InterPro" id="IPR051786">
    <property type="entry name" value="ASN_synthetase/amidase"/>
</dbReference>
<gene>
    <name evidence="6" type="primary">asnB_6</name>
    <name evidence="6" type="ORF">SDC9_28461</name>
</gene>
<dbReference type="InterPro" id="IPR006426">
    <property type="entry name" value="Asn_synth_AEB"/>
</dbReference>
<dbReference type="CDD" id="cd00712">
    <property type="entry name" value="AsnB"/>
    <property type="match status" value="1"/>
</dbReference>
<feature type="domain" description="Glutamine amidotransferase type-2" evidence="5">
    <location>
        <begin position="2"/>
        <end position="210"/>
    </location>
</feature>
<dbReference type="AlphaFoldDB" id="A0A644UTY3"/>
<reference evidence="6" key="1">
    <citation type="submission" date="2019-08" db="EMBL/GenBank/DDBJ databases">
        <authorList>
            <person name="Kucharzyk K."/>
            <person name="Murdoch R.W."/>
            <person name="Higgins S."/>
            <person name="Loffler F."/>
        </authorList>
    </citation>
    <scope>NUCLEOTIDE SEQUENCE</scope>
</reference>
<dbReference type="SUPFAM" id="SSF56235">
    <property type="entry name" value="N-terminal nucleophile aminohydrolases (Ntn hydrolases)"/>
    <property type="match status" value="1"/>
</dbReference>
<proteinExistence type="inferred from homology"/>
<keyword evidence="2" id="KW-0547">Nucleotide-binding</keyword>
<dbReference type="Pfam" id="PF00733">
    <property type="entry name" value="Asn_synthase"/>
    <property type="match status" value="1"/>
</dbReference>
<dbReference type="CDD" id="cd01991">
    <property type="entry name" value="Asn_synthase_B_C"/>
    <property type="match status" value="1"/>
</dbReference>
<dbReference type="InterPro" id="IPR001962">
    <property type="entry name" value="Asn_synthase"/>
</dbReference>
<dbReference type="PANTHER" id="PTHR43284">
    <property type="entry name" value="ASPARAGINE SYNTHETASE (GLUTAMINE-HYDROLYZING)"/>
    <property type="match status" value="1"/>
</dbReference>
<evidence type="ECO:0000256" key="4">
    <source>
        <dbReference type="ARBA" id="ARBA00022962"/>
    </source>
</evidence>
<evidence type="ECO:0000256" key="1">
    <source>
        <dbReference type="ARBA" id="ARBA00005752"/>
    </source>
</evidence>
<dbReference type="InterPro" id="IPR017932">
    <property type="entry name" value="GATase_2_dom"/>
</dbReference>
<dbReference type="SUPFAM" id="SSF52402">
    <property type="entry name" value="Adenine nucleotide alpha hydrolases-like"/>
    <property type="match status" value="1"/>
</dbReference>
<keyword evidence="6" id="KW-0436">Ligase</keyword>
<dbReference type="PIRSF" id="PIRSF001589">
    <property type="entry name" value="Asn_synthetase_glu-h"/>
    <property type="match status" value="1"/>
</dbReference>
<evidence type="ECO:0000256" key="2">
    <source>
        <dbReference type="ARBA" id="ARBA00022741"/>
    </source>
</evidence>
<accession>A0A644UTY3</accession>
<dbReference type="GO" id="GO:0005829">
    <property type="term" value="C:cytosol"/>
    <property type="evidence" value="ECO:0007669"/>
    <property type="project" value="TreeGrafter"/>
</dbReference>
<dbReference type="GO" id="GO:0004066">
    <property type="term" value="F:asparagine synthase (glutamine-hydrolyzing) activity"/>
    <property type="evidence" value="ECO:0007669"/>
    <property type="project" value="UniProtKB-EC"/>
</dbReference>
<dbReference type="EC" id="6.3.5.4" evidence="6"/>